<keyword evidence="4" id="KW-1185">Reference proteome</keyword>
<feature type="coiled-coil region" evidence="1">
    <location>
        <begin position="112"/>
        <end position="161"/>
    </location>
</feature>
<keyword evidence="1" id="KW-0175">Coiled coil</keyword>
<feature type="region of interest" description="Disordered" evidence="2">
    <location>
        <begin position="626"/>
        <end position="657"/>
    </location>
</feature>
<dbReference type="AlphaFoldDB" id="A0A0H1R561"/>
<name>A0A0H1R561_9HYPH</name>
<dbReference type="InterPro" id="IPR052945">
    <property type="entry name" value="Mitotic_Regulator"/>
</dbReference>
<dbReference type="Pfam" id="PF08238">
    <property type="entry name" value="Sel1"/>
    <property type="match status" value="4"/>
</dbReference>
<dbReference type="Proteomes" id="UP000035489">
    <property type="component" value="Unassembled WGS sequence"/>
</dbReference>
<feature type="coiled-coil region" evidence="1">
    <location>
        <begin position="472"/>
        <end position="525"/>
    </location>
</feature>
<dbReference type="InterPro" id="IPR011990">
    <property type="entry name" value="TPR-like_helical_dom_sf"/>
</dbReference>
<protein>
    <recommendedName>
        <fullName evidence="5">Localization factor PodJL</fullName>
    </recommendedName>
</protein>
<dbReference type="InterPro" id="IPR006597">
    <property type="entry name" value="Sel1-like"/>
</dbReference>
<dbReference type="PATRIC" id="fig|1225564.3.peg.239"/>
<sequence>MRRHVLSNLDELDLDARELAKAAARQAGLSLEEWAAALLAAKDERRASSAQERKPAGHDVGTAMPRPAKAARPELERNLEALMAAVTAESERQAQDHASRTAIALESMASWIEQTEERLNETARASADHQDRMATALSQALSTLKNRLDTVERQAVAERQAQPETQPDKTWMPAVGAIRAEIERLRTSMDNLATREEIAALDHALKDIAKDMGQGAASKDLLILAQSTAALYRQIQALSGEVNDGLHGRIGGEIDQLKARIDRIAETGVDRTVIDFLSSQIVDMRHDLSQRAEPRQIERLSEEVTTLGRQIADLRIHQVGRSDFSSLKISLENVCTALNRNVEAQEANDIPAQLEGMRRNLAALVNRPAPEPVNLDPITDHLVLLTERMASLSENRFAQNDALNAMIERLSAQVQAVAEKEAPSHEPLMKRFDRIEEELRHVGQQADTASVELMLRTIDEKLDRAPPKPSSLDTLERQITTLAERLAEKSDEPLQKVLEETTNHLRNLQNDAADIAERAAKAALKDLQPNLPDTSDFDALKQGFVELKALQSRADKKTHETLRAVHDALETLVARFPEQGVVAHASGSIAQAILTASPEQMQPADRLEAAVRRLHAVTLSQIEEVATTRPDDDAKPQASEVVVNPPQASAPKADPTFEADPMLPSFHERIVDAENRGHFSLTRPSGSARCASADEADLGNVRAGFIAAARRAAQADKADQTFSTQQPEEEVRVDEIEAVDAEESSSYTPASLIERIRRSLESHRRSLLLGLGLAILAAGTAQVISSGPVPSPLPLISSVRHTQPAPVPLVTAKPHEDAAQTGSITASPDKTNLFQPSSLVAPATPTLPVTAKFLVDPATVHEIPAQVPTVLRQAALAGDATAIYAVASRAAEGRDMPRDMILAIHLYERAAQAGFPPAQERLAMIMEKGIGIARDPKQAVTWYERAAQGGNIRAMHNLATLLASGWNGKPDYAAALRWYNEAAEAGLKDSQFNMGVLLARGFGIKQDLPKAYKWFALAAAQGDTDAAKKRDELAGRLSAAELTAVKGSLEQWHPRPVDPVANEAPASADGQTAALDRTQANRS</sequence>
<gene>
    <name evidence="3" type="ORF">AA309_28510</name>
</gene>
<dbReference type="SUPFAM" id="SSF81901">
    <property type="entry name" value="HCP-like"/>
    <property type="match status" value="1"/>
</dbReference>
<accession>A0A0H1R561</accession>
<reference evidence="3 4" key="1">
    <citation type="submission" date="2015-05" db="EMBL/GenBank/DDBJ databases">
        <title>Draft genome sequence of Microvirga vignae strain BR3299, a novel nitrogen fixing bacteria isolated from Brazil semi-aired region.</title>
        <authorList>
            <person name="Zilli J.E."/>
            <person name="Passos S.R."/>
            <person name="Leite J."/>
            <person name="Baldani J.I."/>
            <person name="Xavier G.R."/>
            <person name="Rumjaneck N.G."/>
            <person name="Simoes-Araujo J.L."/>
        </authorList>
    </citation>
    <scope>NUCLEOTIDE SEQUENCE [LARGE SCALE GENOMIC DNA]</scope>
    <source>
        <strain evidence="3 4">BR3299</strain>
    </source>
</reference>
<evidence type="ECO:0000256" key="1">
    <source>
        <dbReference type="SAM" id="Coils"/>
    </source>
</evidence>
<dbReference type="Gene3D" id="1.25.40.10">
    <property type="entry name" value="Tetratricopeptide repeat domain"/>
    <property type="match status" value="1"/>
</dbReference>
<feature type="region of interest" description="Disordered" evidence="2">
    <location>
        <begin position="45"/>
        <end position="65"/>
    </location>
</feature>
<dbReference type="RefSeq" id="WP_047192404.1">
    <property type="nucleotide sequence ID" value="NZ_LCYG01000108.1"/>
</dbReference>
<evidence type="ECO:0000256" key="2">
    <source>
        <dbReference type="SAM" id="MobiDB-lite"/>
    </source>
</evidence>
<evidence type="ECO:0000313" key="4">
    <source>
        <dbReference type="Proteomes" id="UP000035489"/>
    </source>
</evidence>
<dbReference type="SMART" id="SM00671">
    <property type="entry name" value="SEL1"/>
    <property type="match status" value="4"/>
</dbReference>
<dbReference type="PANTHER" id="PTHR43628">
    <property type="entry name" value="ACTIVATOR OF C KINASE PROTEIN 1-RELATED"/>
    <property type="match status" value="1"/>
</dbReference>
<feature type="region of interest" description="Disordered" evidence="2">
    <location>
        <begin position="1048"/>
        <end position="1083"/>
    </location>
</feature>
<feature type="coiled-coil region" evidence="1">
    <location>
        <begin position="297"/>
        <end position="348"/>
    </location>
</feature>
<organism evidence="3 4">
    <name type="scientific">Microvirga vignae</name>
    <dbReference type="NCBI Taxonomy" id="1225564"/>
    <lineage>
        <taxon>Bacteria</taxon>
        <taxon>Pseudomonadati</taxon>
        <taxon>Pseudomonadota</taxon>
        <taxon>Alphaproteobacteria</taxon>
        <taxon>Hyphomicrobiales</taxon>
        <taxon>Methylobacteriaceae</taxon>
        <taxon>Microvirga</taxon>
    </lineage>
</organism>
<dbReference type="STRING" id="1225564.AA309_28510"/>
<evidence type="ECO:0000313" key="3">
    <source>
        <dbReference type="EMBL" id="KLK89951.1"/>
    </source>
</evidence>
<dbReference type="OrthoDB" id="5295703at2"/>
<feature type="compositionally biased region" description="Basic and acidic residues" evidence="2">
    <location>
        <begin position="45"/>
        <end position="57"/>
    </location>
</feature>
<proteinExistence type="predicted"/>
<dbReference type="PANTHER" id="PTHR43628:SF1">
    <property type="entry name" value="CHITIN SYNTHASE REGULATORY FACTOR 2-RELATED"/>
    <property type="match status" value="1"/>
</dbReference>
<evidence type="ECO:0008006" key="5">
    <source>
        <dbReference type="Google" id="ProtNLM"/>
    </source>
</evidence>
<comment type="caution">
    <text evidence="3">The sequence shown here is derived from an EMBL/GenBank/DDBJ whole genome shotgun (WGS) entry which is preliminary data.</text>
</comment>
<dbReference type="EMBL" id="LCYG01000108">
    <property type="protein sequence ID" value="KLK89951.1"/>
    <property type="molecule type" value="Genomic_DNA"/>
</dbReference>